<dbReference type="InterPro" id="IPR027417">
    <property type="entry name" value="P-loop_NTPase"/>
</dbReference>
<gene>
    <name evidence="1" type="ORF">P0Y55_13535</name>
</gene>
<name>A0AA95EUU1_9BACL</name>
<dbReference type="NCBIfam" id="NF041815">
    <property type="entry name" value="Avs4"/>
    <property type="match status" value="1"/>
</dbReference>
<evidence type="ECO:0000313" key="2">
    <source>
        <dbReference type="Proteomes" id="UP001178662"/>
    </source>
</evidence>
<keyword evidence="2" id="KW-1185">Reference proteome</keyword>
<dbReference type="Gene3D" id="3.40.50.300">
    <property type="entry name" value="P-loop containing nucleotide triphosphate hydrolases"/>
    <property type="match status" value="1"/>
</dbReference>
<proteinExistence type="predicted"/>
<organism evidence="1 2">
    <name type="scientific">Candidatus Cohnella colombiensis</name>
    <dbReference type="NCBI Taxonomy" id="3121368"/>
    <lineage>
        <taxon>Bacteria</taxon>
        <taxon>Bacillati</taxon>
        <taxon>Bacillota</taxon>
        <taxon>Bacilli</taxon>
        <taxon>Bacillales</taxon>
        <taxon>Paenibacillaceae</taxon>
        <taxon>Cohnella</taxon>
    </lineage>
</organism>
<accession>A0AA95EUU1</accession>
<sequence length="1567" mass="183720">MNWNIFKLKYDKQEQWAFEQMSYLLFCAEFNNRIGLFRYKNQTGIETEPIEKDGELYGFQSKYYTTSIADNKDDIIDSIKKAKYKNKQLDELYIYINQELSESTIKSKKKPQYQLDIEKSAKTEGVNIQWRVPSHFELQLSLPDNKYLYDIFFSLDPNEGDLLDEISKHNENILQAIQTEITFGDKQIKIDRSSIVESITNASQKRKNIIISGEGGCGKTAIFKEFYNSNFKEIPICVFKANELNVNRINDIFHFDHGFTFTQFLNAFKDESIKIFVIDSAEKLAEIYNNDILTALIQKLKDNRWNIIFTTRYAYLNDLTFHIKENYQLSFIVNDVSLISADELKSISEEFNFSLPDNQKFIERLRNLFYLSEYVQHYSTIDRQGNFKGFVDLLWKKRIQNNIVQKDNIHLEREKCIINIAKQRCETGGFYINADNLPQSALFKLKQDEILGYDETHNGYFITHDIYEEWTLDKIVSRNFSNYLNTKQFFDVLGNSLPIRRAFRLWLSDQISDNIKKIESFIQGAFTSNEITQFWKDEILVSVLLSDYSETFLNFFENEIIANDFKILKRILFLLRIACTDVSDVENIEVIKPKGKGWEEVITLIYKHKSDFFDNNLKVVLPILTDWCDFNKKGATTRHAGLLALSLIQKTETEENFFIQDEEEEKILKVVFNASNEIEIELTAIFDKVVANKWTHHRDPYEGLCSKILEKPYLATELIKTLPLCVIHLCDLFWKKQPKKHDRFGFGYDRDSMESRYGLTDKYEFKYFPSSANQTPIKWLLQIAFYETLDFIIDFTNRAVEFYSQSDYGKKDVVKVKLYINEKEVTQYLSFAIWSMYRGDGSLVVPNVLQSIHMALEQTLLELAQIFNSEIIQKILLKILIQSKSASLTSVVCSIVLANPDKFYDVALILFRTIELFHSDTIRCTNEFQAKSLYSIGYGMDKIKDILYTNERLKTCDDKHRSSNLESLFLNFQLFGVKGFTEEQNSEFIEKLFEIIDQHKSDDSTSKSFGILLARMDRRNLIPKVSKHDDNNLLIEFSPKELSDELRIESELAQNQYQEVFKYSSLRMWSDFLFGERSQNKNKKHEEYDGNPLLALSETKHLIDELQSGRNGLGIFEYSIPAYSCSKLFIEHKDKLAREDKSFCKEIILSTLSNLFADDYSYQISDGVEASVHAIPSLINEYPEEAENYMLMMVLALFDDTSIGHYKRICDYVIESIHISKLWGENRNVAQLILFGYIKLKPVWNSIIAEKRKEQRYWSEISRSSILEELEKRNIDFTFGNISFDLKDIDSLDIPDLEIVYQLIPSNTKDKIHLDIYEKTLPLLASHLLKDRRSHKDDQEDASNIYLLRLRVFKRFANFILQKTKSETDSFLTPFLNSFSSTEETAFFIQELVTAEDELNSYEQFCFIWESMYPKIKELCVNPRSYYLKDIIINYLLAWRWWREGIEEWHSLKDENLSLYANASKEIGNVPAVLYSIVRVLNSIGTNYKDDGIVWIHTIVSNNSSLNLGDLESNTLYSLEKFLRKYIYINRQKVKEEIRLKNNIIPILDFMIERGSIHGYLLRESIL</sequence>
<evidence type="ECO:0000313" key="1">
    <source>
        <dbReference type="EMBL" id="WEK53594.1"/>
    </source>
</evidence>
<protein>
    <submittedName>
        <fullName evidence="1">Uncharacterized protein</fullName>
    </submittedName>
</protein>
<dbReference type="EMBL" id="CP119317">
    <property type="protein sequence ID" value="WEK53594.1"/>
    <property type="molecule type" value="Genomic_DNA"/>
</dbReference>
<dbReference type="SUPFAM" id="SSF52540">
    <property type="entry name" value="P-loop containing nucleoside triphosphate hydrolases"/>
    <property type="match status" value="1"/>
</dbReference>
<reference evidence="1" key="1">
    <citation type="submission" date="2023-03" db="EMBL/GenBank/DDBJ databases">
        <title>Andean soil-derived lignocellulolytic bacterial consortium as a source of novel taxa and putative plastic-active enzymes.</title>
        <authorList>
            <person name="Diaz-Garcia L."/>
            <person name="Chuvochina M."/>
            <person name="Feuerriegel G."/>
            <person name="Bunk B."/>
            <person name="Sproer C."/>
            <person name="Streit W.R."/>
            <person name="Rodriguez L.M."/>
            <person name="Overmann J."/>
            <person name="Jimenez D.J."/>
        </authorList>
    </citation>
    <scope>NUCLEOTIDE SEQUENCE</scope>
    <source>
        <strain evidence="1">MAG 2441</strain>
    </source>
</reference>
<dbReference type="Proteomes" id="UP001178662">
    <property type="component" value="Chromosome"/>
</dbReference>